<evidence type="ECO:0008006" key="6">
    <source>
        <dbReference type="Google" id="ProtNLM"/>
    </source>
</evidence>
<keyword evidence="5" id="KW-1185">Reference proteome</keyword>
<dbReference type="InterPro" id="IPR050411">
    <property type="entry name" value="AlphaKG_dependent_hydroxylases"/>
</dbReference>
<gene>
    <name evidence="4" type="ORF">EVOR1521_LOCUS2499</name>
</gene>
<comment type="caution">
    <text evidence="4">The sequence shown here is derived from an EMBL/GenBank/DDBJ whole genome shotgun (WGS) entry which is preliminary data.</text>
</comment>
<feature type="domain" description="DZANK-type" evidence="3">
    <location>
        <begin position="48"/>
        <end position="93"/>
    </location>
</feature>
<dbReference type="InterPro" id="IPR042098">
    <property type="entry name" value="TauD-like_sf"/>
</dbReference>
<dbReference type="SUPFAM" id="SSF51197">
    <property type="entry name" value="Clavaminate synthase-like"/>
    <property type="match status" value="1"/>
</dbReference>
<organism evidence="4 5">
    <name type="scientific">Effrenium voratum</name>
    <dbReference type="NCBI Taxonomy" id="2562239"/>
    <lineage>
        <taxon>Eukaryota</taxon>
        <taxon>Sar</taxon>
        <taxon>Alveolata</taxon>
        <taxon>Dinophyceae</taxon>
        <taxon>Suessiales</taxon>
        <taxon>Symbiodiniaceae</taxon>
        <taxon>Effrenium</taxon>
    </lineage>
</organism>
<dbReference type="PANTHER" id="PTHR10696">
    <property type="entry name" value="GAMMA-BUTYROBETAINE HYDROXYLASE-RELATED"/>
    <property type="match status" value="1"/>
</dbReference>
<keyword evidence="1" id="KW-0560">Oxidoreductase</keyword>
<dbReference type="InterPro" id="IPR003819">
    <property type="entry name" value="TauD/TfdA-like"/>
</dbReference>
<name>A0AA36MMB2_9DINO</name>
<dbReference type="Pfam" id="PF02668">
    <property type="entry name" value="TauD"/>
    <property type="match status" value="1"/>
</dbReference>
<evidence type="ECO:0000313" key="5">
    <source>
        <dbReference type="Proteomes" id="UP001178507"/>
    </source>
</evidence>
<evidence type="ECO:0000259" key="2">
    <source>
        <dbReference type="Pfam" id="PF02668"/>
    </source>
</evidence>
<dbReference type="EMBL" id="CAUJNA010000133">
    <property type="protein sequence ID" value="CAJ1372407.1"/>
    <property type="molecule type" value="Genomic_DNA"/>
</dbReference>
<dbReference type="InterPro" id="IPR025874">
    <property type="entry name" value="DZR"/>
</dbReference>
<sequence>MAVSQAAKERPCLLRKRRQLRPHVAREGKRDGGGTEAESLTNQVSGDCPQCGTMYAPDASLCRRCGWQRLSSISCASCSNLYAPDSNFCRRCGVQRPEAAERPSRGADPSWHFPNRKRDILRGAANLKTALQFCLQRVQAEHMLLWKEVLAQDRQSEAAVNEEQAFHPFSASALSSVHVVREEDEEVVEAQLPPWQLSRSLEDVREWGKLRRLARLLAAWHRLAAGGTARRLIKSVCGQFRVQVLTTRAFAALSRNWQLRTAHMAAVAHVVDHLADDRLRDLILKCLRAWRSRAVKGAIRRRGERALTRFLDASCLRRWLSTWVAHVAIQKRISGGMADLECKQLLALRRKACRAWGHVWHCARATKLVLNKQQAKSLHIAVQRWVGIWKARSFAAVRLVSAAWAGLQAAARKFRAVAAVSDRCRICCAKLALLRWIAAKSLRRREAECRQQIKVHCLQLTLQRWNGLHAAKVIAAHSAAQAAFQRWQAALGRLIEDRRQREANTVGPAGSGPTPWQHKQGLRLLRCSLLAWAQAMQRKRRHRRRTKQAQADIQKLVVTQALWFWHSSARDSAMRHDQIQRASMALAAMVSASRWARAHDCLVQWFTRTQARRIMCKETDLSGDASLVMSPWPDSPKETPGLSLTWSSPRHVQEQASSAIAMEFTSPSEHLCLLPTAHAACSIATVPKRWLKLAVMLLSDAALPVMQWSWCIWQGAHLRLELISLRWWSLVLKTYRVRKQELKLDFRRLRWALKTWYDVVAESIKQAVAEAEAELNSCQALCEDTGVSHRPLEYPTDTHRAKMDGKRVVAAVAASSAACATCTSRLFVHPLPAAASAKPSARLRGCQSTRAHGAHKSRGVASAFGVPLILAIAGAQKPRRAHKRVVRCADGLADCPYALYGRKDIDILSEREQLKVETCPLEIKMPAELKGNVEGQRQYFSSRLPQIYKDLKQYGAIVFRGFEISKDKTTFGEVGKALELEPCEDPLHSVAARDAVDKKAGVYEAVNKPSRSKFYIGMHNEMVGDRAPGAALFVCFKAAEKGGEFLVADGRKMFKELDQAWLKKVYDSDVVYSTAEFPMGFIESLPDFVQPVVEPVVYGAMTQALKMKVDFKTELRWEKSDYDGSKILQVRAMPQYPIVRHFATGEPCWWGSMHSHAEHLRSAREKVFGEAQETTGASRINKTDVYYGSSGDKVEVEWLEHLDKVTLDCAVKVKMEPGDMVLLDNYLVMHGRCPFEGTRLHAVSWFKGLDYSKVRCGAARAGLAVHMSPRPDVDLLLWAFSSWVVWARLTVG</sequence>
<evidence type="ECO:0000256" key="1">
    <source>
        <dbReference type="ARBA" id="ARBA00023002"/>
    </source>
</evidence>
<reference evidence="4" key="1">
    <citation type="submission" date="2023-08" db="EMBL/GenBank/DDBJ databases">
        <authorList>
            <person name="Chen Y."/>
            <person name="Shah S."/>
            <person name="Dougan E. K."/>
            <person name="Thang M."/>
            <person name="Chan C."/>
        </authorList>
    </citation>
    <scope>NUCLEOTIDE SEQUENCE</scope>
</reference>
<dbReference type="PANTHER" id="PTHR10696:SF21">
    <property type="entry name" value="TAUD_TFDA-LIKE DOMAIN-CONTAINING PROTEIN"/>
    <property type="match status" value="1"/>
</dbReference>
<dbReference type="Gene3D" id="3.60.130.10">
    <property type="entry name" value="Clavaminate synthase-like"/>
    <property type="match status" value="1"/>
</dbReference>
<accession>A0AA36MMB2</accession>
<evidence type="ECO:0000259" key="3">
    <source>
        <dbReference type="Pfam" id="PF12773"/>
    </source>
</evidence>
<dbReference type="GO" id="GO:0016491">
    <property type="term" value="F:oxidoreductase activity"/>
    <property type="evidence" value="ECO:0007669"/>
    <property type="project" value="UniProtKB-KW"/>
</dbReference>
<dbReference type="Pfam" id="PF12773">
    <property type="entry name" value="DZR"/>
    <property type="match status" value="1"/>
</dbReference>
<dbReference type="Proteomes" id="UP001178507">
    <property type="component" value="Unassembled WGS sequence"/>
</dbReference>
<evidence type="ECO:0000313" key="4">
    <source>
        <dbReference type="EMBL" id="CAJ1372407.1"/>
    </source>
</evidence>
<protein>
    <recommendedName>
        <fullName evidence="6">TauD/TfdA-like domain-containing protein</fullName>
    </recommendedName>
</protein>
<feature type="domain" description="TauD/TfdA-like" evidence="2">
    <location>
        <begin position="944"/>
        <end position="1241"/>
    </location>
</feature>
<proteinExistence type="predicted"/>